<feature type="chain" id="PRO_5047438666" evidence="1">
    <location>
        <begin position="24"/>
        <end position="411"/>
    </location>
</feature>
<sequence>MKPSRNTLAVALLAALAAPAAHAEVAIDVIHDSEVSFEGLIQADYNWFDSDVANLNGDVPDGLDSDQELRRAEIVLKGKGPGNVDWVVGYDAKADKWLDVNAKYKLGGDSNHYLQLGQFKQPNSLEELSSTKNNDFIAKASITNTLAVARRLGGAYSYGTNDWSLTASYFGRELTRNLAHGSGYGLRGTWAPINQGGNVLHLGVSYVDMDTDADTVRLRARPLADLAGVRLVDTGSTGILNADRMSVIGLEGMYATGPFKLQGEYMKAQVYRYATGVATQPADAYDADGFYVQGVWNLTGEKFGYKAGVPTTPLPDNPGSGMWQLALRYDRLDLNDGYLAPGATPTAAPVVRGVLGGEQSSITAGVNWYWRSNFKFMLNYVKVDSSRYISSARADVDDDPSIVEARVQFYW</sequence>
<protein>
    <submittedName>
        <fullName evidence="2">Porin</fullName>
    </submittedName>
</protein>
<dbReference type="SUPFAM" id="SSF56935">
    <property type="entry name" value="Porins"/>
    <property type="match status" value="1"/>
</dbReference>
<evidence type="ECO:0000313" key="2">
    <source>
        <dbReference type="EMBL" id="GGZ59611.1"/>
    </source>
</evidence>
<dbReference type="EMBL" id="BMXY01000001">
    <property type="protein sequence ID" value="GGZ59611.1"/>
    <property type="molecule type" value="Genomic_DNA"/>
</dbReference>
<dbReference type="Gene3D" id="2.40.160.10">
    <property type="entry name" value="Porin"/>
    <property type="match status" value="1"/>
</dbReference>
<dbReference type="InterPro" id="IPR010870">
    <property type="entry name" value="Porin_O/P"/>
</dbReference>
<dbReference type="InterPro" id="IPR023614">
    <property type="entry name" value="Porin_dom_sf"/>
</dbReference>
<gene>
    <name evidence="2" type="primary">oprO</name>
    <name evidence="2" type="ORF">GCM10008101_11790</name>
</gene>
<organism evidence="2 3">
    <name type="scientific">Cognatilysobacter xinjiangensis</name>
    <dbReference type="NCBI Taxonomy" id="546892"/>
    <lineage>
        <taxon>Bacteria</taxon>
        <taxon>Pseudomonadati</taxon>
        <taxon>Pseudomonadota</taxon>
        <taxon>Gammaproteobacteria</taxon>
        <taxon>Lysobacterales</taxon>
        <taxon>Lysobacteraceae</taxon>
        <taxon>Cognatilysobacter</taxon>
    </lineage>
</organism>
<feature type="signal peptide" evidence="1">
    <location>
        <begin position="1"/>
        <end position="23"/>
    </location>
</feature>
<comment type="caution">
    <text evidence="2">The sequence shown here is derived from an EMBL/GenBank/DDBJ whole genome shotgun (WGS) entry which is preliminary data.</text>
</comment>
<dbReference type="Proteomes" id="UP000643403">
    <property type="component" value="Unassembled WGS sequence"/>
</dbReference>
<name>A0ABQ3BW50_9GAMM</name>
<evidence type="ECO:0000313" key="3">
    <source>
        <dbReference type="Proteomes" id="UP000643403"/>
    </source>
</evidence>
<proteinExistence type="predicted"/>
<accession>A0ABQ3BW50</accession>
<dbReference type="Pfam" id="PF07396">
    <property type="entry name" value="Porin_O_P"/>
    <property type="match status" value="1"/>
</dbReference>
<dbReference type="RefSeq" id="WP_189447741.1">
    <property type="nucleotide sequence ID" value="NZ_BMXY01000001.1"/>
</dbReference>
<keyword evidence="3" id="KW-1185">Reference proteome</keyword>
<reference evidence="3" key="1">
    <citation type="journal article" date="2019" name="Int. J. Syst. Evol. Microbiol.">
        <title>The Global Catalogue of Microorganisms (GCM) 10K type strain sequencing project: providing services to taxonomists for standard genome sequencing and annotation.</title>
        <authorList>
            <consortium name="The Broad Institute Genomics Platform"/>
            <consortium name="The Broad Institute Genome Sequencing Center for Infectious Disease"/>
            <person name="Wu L."/>
            <person name="Ma J."/>
        </authorList>
    </citation>
    <scope>NUCLEOTIDE SEQUENCE [LARGE SCALE GENOMIC DNA]</scope>
    <source>
        <strain evidence="3">KCTC 22558</strain>
    </source>
</reference>
<evidence type="ECO:0000256" key="1">
    <source>
        <dbReference type="SAM" id="SignalP"/>
    </source>
</evidence>
<keyword evidence="1" id="KW-0732">Signal</keyword>